<sequence length="166" mass="19028">MSSSVKERLKESRRFSQGLHRLQKTPKLFREKTSDGWTEKVTEEKEIFSSCSNEDQRRNLSGEKKRTGIPWDKHKDKTATALRLTLICFQGIYIATCQAWDAEDSLYTCELETVSQDPGKKDPSVPEEMEVNTAIPSVLQKRSSFFNKIPNALSRPTLKNAFPSQR</sequence>
<organism evidence="2 3">
    <name type="scientific">Alligator mississippiensis</name>
    <name type="common">American alligator</name>
    <dbReference type="NCBI Taxonomy" id="8496"/>
    <lineage>
        <taxon>Eukaryota</taxon>
        <taxon>Metazoa</taxon>
        <taxon>Chordata</taxon>
        <taxon>Craniata</taxon>
        <taxon>Vertebrata</taxon>
        <taxon>Euteleostomi</taxon>
        <taxon>Archelosauria</taxon>
        <taxon>Archosauria</taxon>
        <taxon>Crocodylia</taxon>
        <taxon>Alligatoridae</taxon>
        <taxon>Alligatorinae</taxon>
        <taxon>Alligator</taxon>
    </lineage>
</organism>
<accession>A0A151NE90</accession>
<feature type="region of interest" description="Disordered" evidence="1">
    <location>
        <begin position="52"/>
        <end position="71"/>
    </location>
</feature>
<evidence type="ECO:0000313" key="2">
    <source>
        <dbReference type="EMBL" id="KYO35133.1"/>
    </source>
</evidence>
<proteinExistence type="predicted"/>
<gene>
    <name evidence="2" type="ORF">Y1Q_0001020</name>
</gene>
<dbReference type="EMBL" id="AKHW03003207">
    <property type="protein sequence ID" value="KYO35133.1"/>
    <property type="molecule type" value="Genomic_DNA"/>
</dbReference>
<comment type="caution">
    <text evidence="2">The sequence shown here is derived from an EMBL/GenBank/DDBJ whole genome shotgun (WGS) entry which is preliminary data.</text>
</comment>
<dbReference type="Proteomes" id="UP000050525">
    <property type="component" value="Unassembled WGS sequence"/>
</dbReference>
<feature type="compositionally biased region" description="Basic and acidic residues" evidence="1">
    <location>
        <begin position="54"/>
        <end position="71"/>
    </location>
</feature>
<dbReference type="AlphaFoldDB" id="A0A151NE90"/>
<protein>
    <submittedName>
        <fullName evidence="2">Uncharacterized protein</fullName>
    </submittedName>
</protein>
<evidence type="ECO:0000256" key="1">
    <source>
        <dbReference type="SAM" id="MobiDB-lite"/>
    </source>
</evidence>
<name>A0A151NE90_ALLMI</name>
<feature type="region of interest" description="Disordered" evidence="1">
    <location>
        <begin position="1"/>
        <end position="27"/>
    </location>
</feature>
<evidence type="ECO:0000313" key="3">
    <source>
        <dbReference type="Proteomes" id="UP000050525"/>
    </source>
</evidence>
<feature type="compositionally biased region" description="Basic and acidic residues" evidence="1">
    <location>
        <begin position="1"/>
        <end position="14"/>
    </location>
</feature>
<keyword evidence="3" id="KW-1185">Reference proteome</keyword>
<reference evidence="2 3" key="1">
    <citation type="journal article" date="2012" name="Genome Biol.">
        <title>Sequencing three crocodilian genomes to illuminate the evolution of archosaurs and amniotes.</title>
        <authorList>
            <person name="St John J.A."/>
            <person name="Braun E.L."/>
            <person name="Isberg S.R."/>
            <person name="Miles L.G."/>
            <person name="Chong A.Y."/>
            <person name="Gongora J."/>
            <person name="Dalzell P."/>
            <person name="Moran C."/>
            <person name="Bed'hom B."/>
            <person name="Abzhanov A."/>
            <person name="Burgess S.C."/>
            <person name="Cooksey A.M."/>
            <person name="Castoe T.A."/>
            <person name="Crawford N.G."/>
            <person name="Densmore L.D."/>
            <person name="Drew J.C."/>
            <person name="Edwards S.V."/>
            <person name="Faircloth B.C."/>
            <person name="Fujita M.K."/>
            <person name="Greenwold M.J."/>
            <person name="Hoffmann F.G."/>
            <person name="Howard J.M."/>
            <person name="Iguchi T."/>
            <person name="Janes D.E."/>
            <person name="Khan S.Y."/>
            <person name="Kohno S."/>
            <person name="de Koning A.J."/>
            <person name="Lance S.L."/>
            <person name="McCarthy F.M."/>
            <person name="McCormack J.E."/>
            <person name="Merchant M.E."/>
            <person name="Peterson D.G."/>
            <person name="Pollock D.D."/>
            <person name="Pourmand N."/>
            <person name="Raney B.J."/>
            <person name="Roessler K.A."/>
            <person name="Sanford J.R."/>
            <person name="Sawyer R.H."/>
            <person name="Schmidt C.J."/>
            <person name="Triplett E.W."/>
            <person name="Tuberville T.D."/>
            <person name="Venegas-Anaya M."/>
            <person name="Howard J.T."/>
            <person name="Jarvis E.D."/>
            <person name="Guillette L.J.Jr."/>
            <person name="Glenn T.C."/>
            <person name="Green R.E."/>
            <person name="Ray D.A."/>
        </authorList>
    </citation>
    <scope>NUCLEOTIDE SEQUENCE [LARGE SCALE GENOMIC DNA]</scope>
    <source>
        <strain evidence="2">KSC_2009_1</strain>
    </source>
</reference>